<evidence type="ECO:0000313" key="1">
    <source>
        <dbReference type="EMBL" id="CAG9836611.1"/>
    </source>
</evidence>
<name>A0A9N9XEW5_DIABA</name>
<organism evidence="1 2">
    <name type="scientific">Diabrotica balteata</name>
    <name type="common">Banded cucumber beetle</name>
    <dbReference type="NCBI Taxonomy" id="107213"/>
    <lineage>
        <taxon>Eukaryota</taxon>
        <taxon>Metazoa</taxon>
        <taxon>Ecdysozoa</taxon>
        <taxon>Arthropoda</taxon>
        <taxon>Hexapoda</taxon>
        <taxon>Insecta</taxon>
        <taxon>Pterygota</taxon>
        <taxon>Neoptera</taxon>
        <taxon>Endopterygota</taxon>
        <taxon>Coleoptera</taxon>
        <taxon>Polyphaga</taxon>
        <taxon>Cucujiformia</taxon>
        <taxon>Chrysomeloidea</taxon>
        <taxon>Chrysomelidae</taxon>
        <taxon>Galerucinae</taxon>
        <taxon>Diabroticina</taxon>
        <taxon>Diabroticites</taxon>
        <taxon>Diabrotica</taxon>
    </lineage>
</organism>
<gene>
    <name evidence="1" type="ORF">DIABBA_LOCUS9688</name>
</gene>
<sequence>METEVPENVTINKDKSRKKKACADQWKRNVRKCLRNSGQKYTNVNGNFIQARSLGPSCNPCKRKCDEKFTIQERTQIFKNIGQWKI</sequence>
<evidence type="ECO:0000313" key="2">
    <source>
        <dbReference type="Proteomes" id="UP001153709"/>
    </source>
</evidence>
<reference evidence="1" key="1">
    <citation type="submission" date="2022-01" db="EMBL/GenBank/DDBJ databases">
        <authorList>
            <person name="King R."/>
        </authorList>
    </citation>
    <scope>NUCLEOTIDE SEQUENCE</scope>
</reference>
<dbReference type="PANTHER" id="PTHR10773">
    <property type="entry name" value="DNA-DIRECTED RNA POLYMERASES I, II, AND III SUBUNIT RPABC2"/>
    <property type="match status" value="1"/>
</dbReference>
<dbReference type="OrthoDB" id="6783662at2759"/>
<dbReference type="PANTHER" id="PTHR10773:SF19">
    <property type="match status" value="1"/>
</dbReference>
<dbReference type="Proteomes" id="UP001153709">
    <property type="component" value="Chromosome 6"/>
</dbReference>
<dbReference type="EMBL" id="OU898281">
    <property type="protein sequence ID" value="CAG9836611.1"/>
    <property type="molecule type" value="Genomic_DNA"/>
</dbReference>
<keyword evidence="2" id="KW-1185">Reference proteome</keyword>
<protein>
    <submittedName>
        <fullName evidence="1">Uncharacterized protein</fullName>
    </submittedName>
</protein>
<accession>A0A9N9XEW5</accession>
<dbReference type="AlphaFoldDB" id="A0A9N9XEW5"/>
<proteinExistence type="predicted"/>